<comment type="caution">
    <text evidence="1">The sequence shown here is derived from an EMBL/GenBank/DDBJ whole genome shotgun (WGS) entry which is preliminary data.</text>
</comment>
<sequence>MKQEVATQESWSWRRLMKRTYPIFRTRLGLAIPGEDAKDGVDCKKEDEGELFATHRAILPFTFWVEIDFPHCFSTNPCKALANFF</sequence>
<reference evidence="2" key="1">
    <citation type="journal article" date="2022" name="Mol. Ecol. Resour.">
        <title>The genomes of chicory, endive, great burdock and yacon provide insights into Asteraceae palaeo-polyploidization history and plant inulin production.</title>
        <authorList>
            <person name="Fan W."/>
            <person name="Wang S."/>
            <person name="Wang H."/>
            <person name="Wang A."/>
            <person name="Jiang F."/>
            <person name="Liu H."/>
            <person name="Zhao H."/>
            <person name="Xu D."/>
            <person name="Zhang Y."/>
        </authorList>
    </citation>
    <scope>NUCLEOTIDE SEQUENCE [LARGE SCALE GENOMIC DNA]</scope>
    <source>
        <strain evidence="2">cv. Punajuju</strain>
    </source>
</reference>
<dbReference type="EMBL" id="CM042017">
    <property type="protein sequence ID" value="KAI3689547.1"/>
    <property type="molecule type" value="Genomic_DNA"/>
</dbReference>
<dbReference type="Proteomes" id="UP001055811">
    <property type="component" value="Linkage Group LG09"/>
</dbReference>
<reference evidence="1 2" key="2">
    <citation type="journal article" date="2022" name="Mol. Ecol. Resour.">
        <title>The genomes of chicory, endive, great burdock and yacon provide insights into Asteraceae paleo-polyploidization history and plant inulin production.</title>
        <authorList>
            <person name="Fan W."/>
            <person name="Wang S."/>
            <person name="Wang H."/>
            <person name="Wang A."/>
            <person name="Jiang F."/>
            <person name="Liu H."/>
            <person name="Zhao H."/>
            <person name="Xu D."/>
            <person name="Zhang Y."/>
        </authorList>
    </citation>
    <scope>NUCLEOTIDE SEQUENCE [LARGE SCALE GENOMIC DNA]</scope>
    <source>
        <strain evidence="2">cv. Punajuju</strain>
        <tissue evidence="1">Leaves</tissue>
    </source>
</reference>
<organism evidence="1 2">
    <name type="scientific">Cichorium intybus</name>
    <name type="common">Chicory</name>
    <dbReference type="NCBI Taxonomy" id="13427"/>
    <lineage>
        <taxon>Eukaryota</taxon>
        <taxon>Viridiplantae</taxon>
        <taxon>Streptophyta</taxon>
        <taxon>Embryophyta</taxon>
        <taxon>Tracheophyta</taxon>
        <taxon>Spermatophyta</taxon>
        <taxon>Magnoliopsida</taxon>
        <taxon>eudicotyledons</taxon>
        <taxon>Gunneridae</taxon>
        <taxon>Pentapetalae</taxon>
        <taxon>asterids</taxon>
        <taxon>campanulids</taxon>
        <taxon>Asterales</taxon>
        <taxon>Asteraceae</taxon>
        <taxon>Cichorioideae</taxon>
        <taxon>Cichorieae</taxon>
        <taxon>Cichoriinae</taxon>
        <taxon>Cichorium</taxon>
    </lineage>
</organism>
<accession>A0ACB8YW91</accession>
<proteinExistence type="predicted"/>
<name>A0ACB8YW91_CICIN</name>
<evidence type="ECO:0000313" key="2">
    <source>
        <dbReference type="Proteomes" id="UP001055811"/>
    </source>
</evidence>
<gene>
    <name evidence="1" type="ORF">L2E82_47507</name>
</gene>
<keyword evidence="2" id="KW-1185">Reference proteome</keyword>
<protein>
    <submittedName>
        <fullName evidence="1">Uncharacterized protein</fullName>
    </submittedName>
</protein>
<evidence type="ECO:0000313" key="1">
    <source>
        <dbReference type="EMBL" id="KAI3689547.1"/>
    </source>
</evidence>